<feature type="coiled-coil region" evidence="1">
    <location>
        <begin position="30"/>
        <end position="57"/>
    </location>
</feature>
<feature type="region of interest" description="Disordered" evidence="2">
    <location>
        <begin position="767"/>
        <end position="821"/>
    </location>
</feature>
<sequence length="1490" mass="168560">MSRVSSSLSITSLSKQQTKAIATGGNTGKAKILMQLIEQLKKERNEYEKTNQHLMQNTRLICEENQKIRDEIINRKAYYENMLDRCSKSTKTLETEFDRSKKVSKIYHFYKKQAGNPQPTNTESCLITEEMKRYDQEISDTEKSATQLISKFSESEKNLYYYQILLSLNSRLTNINRLFEKEAQNCISTNDSNPQLFKRSRLNRLRQKIGQGDEIKRELSLLDEDAEDEKLASTKKALNDISINFDRCLSIYNEILLISKKRTMIDELDFDDTSYEGSSRSSSRASQKPSSKLSRKKPIEITLDEKVVSSVPKSFSLEDEVDELRRIVGNEGFGYLNGSEREEQYRRMQSLFVPGKFTAYGYDESTDSEKENSQKEDNHSEQQNSDDHQEEETHHVDDNQEEEEDAQEVGDHQEEEDMQQANDCQEEEEMQQAEDCQEEEESRENDGQPAANELEHQEDEDACKGDKSPQQGSASKAGKSRKKHKKKLIKIRRQKVSKQDVAVQAFNSMKSVPITKPKQTKKDDTVQPPQPDTKQAEVNKPVSISILEKLEQKSEQESDQKAGIDNIEKQNLTESDKEKKNILESNSEKHASASALQPLLGDPTKDEETKPFKRTIGNEVITEFLLDESKEESDKANMSESDKANFLDFSTDSYNLEESATSVAYEVGYDSQPRQHNRTLGNVITSEFQLEDLEEDSDAADTEAEQMNQEDVNQESEHECPKQAPDASRSLLVHPIRSRPNNDSKSYLKNVEEEATASEYQLNGYEGLSEKASTSNQILVSDHSQKVSDQKKKESLSLLVHPPKDCPRPDPKRSLKSAEHCTTASEYQLNEFDALSDKISNSNQVLISDHSQKVDTSKSEHSEKVQQNRVSFSILMNQPKISKLSGSRQSKDESDEDALSDCILTETDESEAPVKTQKFFLNNQPELCTDTESELSEKDDVSDISEYVSNETDDESDYPIRTKKFFLQPPPELSSETESEQPQMSDSFKTSVSRLIHSQKDQEQETPGVEKKLMTGGLLLDLEDVSEPEEAPQSNNFGIAAKPAETPKPKLPVQQKPKPEELPRAKLTGQQKPTETPKPKPTETSKSKPAETSKSKPTEAPKPKPIETPKSKPAEVSKPKPAETPKPKLPEQPKPKPEELPRAKPTEQPKQVEQAKSKPVRKPKPNSDDQPRQNLEELAKASQQAVQEAIALLLADKKRSSVNSGKRQIPEHLLLDLEEDPTPTKPRKIELFTKPKPKPAEQPIPQPAEQAQPAEEKKPELPKAETKTSDNKRTSFNLPIHPPKAKKQPRKSTYDPSIFCTPMNDLYGLYDDDLMNDKEKVPITVTLKDIELEGLDSSTPDKAIINRRLVKQKRSDEQRSHSQKGSRNEPKLEANGNSEVVCRFNAFTAPSTARRDKQASPRSKSGLSDVNSNPKKESLLDKAQKAHKCQAVKPKTIQKSKPKYRTNAGKKGNKKDESKQEDKSAKKFYNDMTNKLPSVLMLSNLCCLSE</sequence>
<feature type="compositionally biased region" description="Acidic residues" evidence="2">
    <location>
        <begin position="689"/>
        <end position="704"/>
    </location>
</feature>
<evidence type="ECO:0000313" key="4">
    <source>
        <dbReference type="Proteomes" id="UP001470230"/>
    </source>
</evidence>
<feature type="compositionally biased region" description="Polar residues" evidence="2">
    <location>
        <begin position="1400"/>
        <end position="1413"/>
    </location>
</feature>
<feature type="compositionally biased region" description="Basic and acidic residues" evidence="2">
    <location>
        <begin position="998"/>
        <end position="1013"/>
    </location>
</feature>
<feature type="region of interest" description="Disordered" evidence="2">
    <location>
        <begin position="928"/>
        <end position="1298"/>
    </location>
</feature>
<feature type="compositionally biased region" description="Basic and acidic residues" evidence="2">
    <location>
        <begin position="1075"/>
        <end position="1147"/>
    </location>
</feature>
<feature type="compositionally biased region" description="Basic and acidic residues" evidence="2">
    <location>
        <begin position="1414"/>
        <end position="1424"/>
    </location>
</feature>
<feature type="region of interest" description="Disordered" evidence="2">
    <location>
        <begin position="673"/>
        <end position="752"/>
    </location>
</feature>
<keyword evidence="4" id="KW-1185">Reference proteome</keyword>
<feature type="compositionally biased region" description="Low complexity" evidence="2">
    <location>
        <begin position="275"/>
        <end position="292"/>
    </location>
</feature>
<feature type="region of interest" description="Disordered" evidence="2">
    <location>
        <begin position="1331"/>
        <end position="1465"/>
    </location>
</feature>
<feature type="compositionally biased region" description="Polar residues" evidence="2">
    <location>
        <begin position="867"/>
        <end position="888"/>
    </location>
</feature>
<feature type="compositionally biased region" description="Basic and acidic residues" evidence="2">
    <location>
        <begin position="1165"/>
        <end position="1179"/>
    </location>
</feature>
<dbReference type="Proteomes" id="UP001470230">
    <property type="component" value="Unassembled WGS sequence"/>
</dbReference>
<feature type="compositionally biased region" description="Polar residues" evidence="2">
    <location>
        <begin position="984"/>
        <end position="993"/>
    </location>
</feature>
<dbReference type="EMBL" id="JAPFFF010000013">
    <property type="protein sequence ID" value="KAK8871887.1"/>
    <property type="molecule type" value="Genomic_DNA"/>
</dbReference>
<feature type="compositionally biased region" description="Low complexity" evidence="2">
    <location>
        <begin position="973"/>
        <end position="983"/>
    </location>
</feature>
<feature type="compositionally biased region" description="Basic and acidic residues" evidence="2">
    <location>
        <begin position="850"/>
        <end position="866"/>
    </location>
</feature>
<feature type="compositionally biased region" description="Basic and acidic residues" evidence="2">
    <location>
        <begin position="367"/>
        <end position="398"/>
    </location>
</feature>
<feature type="compositionally biased region" description="Basic and acidic residues" evidence="2">
    <location>
        <begin position="1254"/>
        <end position="1273"/>
    </location>
</feature>
<accession>A0ABR2J1W5</accession>
<feature type="region of interest" description="Disordered" evidence="2">
    <location>
        <begin position="359"/>
        <end position="615"/>
    </location>
</feature>
<evidence type="ECO:0000256" key="1">
    <source>
        <dbReference type="SAM" id="Coils"/>
    </source>
</evidence>
<feature type="compositionally biased region" description="Basic and acidic residues" evidence="2">
    <location>
        <begin position="1454"/>
        <end position="1465"/>
    </location>
</feature>
<feature type="compositionally biased region" description="Basic and acidic residues" evidence="2">
    <location>
        <begin position="548"/>
        <end position="568"/>
    </location>
</feature>
<evidence type="ECO:0000313" key="3">
    <source>
        <dbReference type="EMBL" id="KAK8871887.1"/>
    </source>
</evidence>
<feature type="compositionally biased region" description="Basic residues" evidence="2">
    <location>
        <begin position="1425"/>
        <end position="1444"/>
    </location>
</feature>
<feature type="compositionally biased region" description="Basic residues" evidence="2">
    <location>
        <begin position="478"/>
        <end position="496"/>
    </location>
</feature>
<feature type="compositionally biased region" description="Basic and acidic residues" evidence="2">
    <location>
        <begin position="783"/>
        <end position="795"/>
    </location>
</feature>
<feature type="compositionally biased region" description="Basic and acidic residues" evidence="2">
    <location>
        <begin position="1353"/>
        <end position="1372"/>
    </location>
</feature>
<gene>
    <name evidence="3" type="ORF">M9Y10_007632</name>
</gene>
<proteinExistence type="predicted"/>
<feature type="compositionally biased region" description="Polar residues" evidence="2">
    <location>
        <begin position="673"/>
        <end position="688"/>
    </location>
</feature>
<feature type="compositionally biased region" description="Basic and acidic residues" evidence="2">
    <location>
        <begin position="802"/>
        <end position="819"/>
    </location>
</feature>
<name>A0ABR2J1W5_9EUKA</name>
<reference evidence="3 4" key="1">
    <citation type="submission" date="2024-04" db="EMBL/GenBank/DDBJ databases">
        <title>Tritrichomonas musculus Genome.</title>
        <authorList>
            <person name="Alves-Ferreira E."/>
            <person name="Grigg M."/>
            <person name="Lorenzi H."/>
            <person name="Galac M."/>
        </authorList>
    </citation>
    <scope>NUCLEOTIDE SEQUENCE [LARGE SCALE GENOMIC DNA]</scope>
    <source>
        <strain evidence="3 4">EAF2021</strain>
    </source>
</reference>
<feature type="region of interest" description="Disordered" evidence="2">
    <location>
        <begin position="273"/>
        <end position="297"/>
    </location>
</feature>
<feature type="region of interest" description="Disordered" evidence="2">
    <location>
        <begin position="849"/>
        <end position="900"/>
    </location>
</feature>
<organism evidence="3 4">
    <name type="scientific">Tritrichomonas musculus</name>
    <dbReference type="NCBI Taxonomy" id="1915356"/>
    <lineage>
        <taxon>Eukaryota</taxon>
        <taxon>Metamonada</taxon>
        <taxon>Parabasalia</taxon>
        <taxon>Tritrichomonadida</taxon>
        <taxon>Tritrichomonadidae</taxon>
        <taxon>Tritrichomonas</taxon>
    </lineage>
</organism>
<feature type="compositionally biased region" description="Acidic residues" evidence="2">
    <location>
        <begin position="399"/>
        <end position="443"/>
    </location>
</feature>
<feature type="compositionally biased region" description="Acidic residues" evidence="2">
    <location>
        <begin position="1021"/>
        <end position="1030"/>
    </location>
</feature>
<feature type="compositionally biased region" description="Basic and acidic residues" evidence="2">
    <location>
        <begin position="574"/>
        <end position="591"/>
    </location>
</feature>
<comment type="caution">
    <text evidence="3">The sequence shown here is derived from an EMBL/GenBank/DDBJ whole genome shotgun (WGS) entry which is preliminary data.</text>
</comment>
<keyword evidence="1" id="KW-0175">Coiled coil</keyword>
<evidence type="ECO:0000256" key="2">
    <source>
        <dbReference type="SAM" id="MobiDB-lite"/>
    </source>
</evidence>
<protein>
    <submittedName>
        <fullName evidence="3">Uncharacterized protein</fullName>
    </submittedName>
</protein>